<dbReference type="InterPro" id="IPR048395">
    <property type="entry name" value="Glyco_hydro_31_C"/>
</dbReference>
<dbReference type="PANTHER" id="PTHR43053:SF4">
    <property type="entry name" value="MYOGENESIS-REGULATING GLYCOSIDASE"/>
    <property type="match status" value="1"/>
</dbReference>
<protein>
    <submittedName>
        <fullName evidence="8">Glycoside hydrolase</fullName>
    </submittedName>
</protein>
<dbReference type="CDD" id="cd06592">
    <property type="entry name" value="GH31_NET37"/>
    <property type="match status" value="1"/>
</dbReference>
<dbReference type="GO" id="GO:0004553">
    <property type="term" value="F:hydrolase activity, hydrolyzing O-glycosyl compounds"/>
    <property type="evidence" value="ECO:0007669"/>
    <property type="project" value="InterPro"/>
</dbReference>
<evidence type="ECO:0000256" key="4">
    <source>
        <dbReference type="RuleBase" id="RU361185"/>
    </source>
</evidence>
<dbReference type="Pfam" id="PF21365">
    <property type="entry name" value="Glyco_hydro_31_3rd"/>
    <property type="match status" value="1"/>
</dbReference>
<evidence type="ECO:0000313" key="8">
    <source>
        <dbReference type="EMBL" id="RUT67973.1"/>
    </source>
</evidence>
<dbReference type="InterPro" id="IPR050985">
    <property type="entry name" value="Alpha-glycosidase_related"/>
</dbReference>
<dbReference type="InterPro" id="IPR013780">
    <property type="entry name" value="Glyco_hydro_b"/>
</dbReference>
<dbReference type="InterPro" id="IPR017853">
    <property type="entry name" value="GH"/>
</dbReference>
<evidence type="ECO:0000256" key="1">
    <source>
        <dbReference type="ARBA" id="ARBA00007806"/>
    </source>
</evidence>
<evidence type="ECO:0000259" key="7">
    <source>
        <dbReference type="Pfam" id="PF21365"/>
    </source>
</evidence>
<reference evidence="9" key="1">
    <citation type="journal article" date="2019" name="Syst. Appl. Microbiol.">
        <title>Flavobacterium circumlabens sp. nov. and Flavobacterium cupreum sp. nov., two psychrotrophic species isolated from Antarctic environmental samples.</title>
        <authorList>
            <person name="Kralova S."/>
            <person name="Busse H.-J."/>
            <person name="Svec P."/>
            <person name="Maslanova I."/>
            <person name="Stankova E."/>
            <person name="Bartak M."/>
            <person name="Sedlacek I."/>
        </authorList>
    </citation>
    <scope>NUCLEOTIDE SEQUENCE [LARGE SCALE GENOMIC DNA]</scope>
    <source>
        <strain evidence="9">CCM 8825</strain>
    </source>
</reference>
<feature type="signal peptide" evidence="5">
    <location>
        <begin position="1"/>
        <end position="19"/>
    </location>
</feature>
<keyword evidence="2 4" id="KW-0378">Hydrolase</keyword>
<accession>A0A434A0T0</accession>
<dbReference type="OrthoDB" id="176168at2"/>
<evidence type="ECO:0000259" key="6">
    <source>
        <dbReference type="Pfam" id="PF01055"/>
    </source>
</evidence>
<evidence type="ECO:0000256" key="2">
    <source>
        <dbReference type="ARBA" id="ARBA00022801"/>
    </source>
</evidence>
<feature type="domain" description="Glycoside hydrolase family 31 TIM barrel" evidence="6">
    <location>
        <begin position="155"/>
        <end position="443"/>
    </location>
</feature>
<name>A0A434A0T0_9FLAO</name>
<gene>
    <name evidence="8" type="ORF">D0817_23460</name>
</gene>
<feature type="domain" description="Glycosyl hydrolase family 31 C-terminal" evidence="7">
    <location>
        <begin position="460"/>
        <end position="537"/>
    </location>
</feature>
<organism evidence="8 9">
    <name type="scientific">Flavobacterium cupreum</name>
    <dbReference type="NCBI Taxonomy" id="2133766"/>
    <lineage>
        <taxon>Bacteria</taxon>
        <taxon>Pseudomonadati</taxon>
        <taxon>Bacteroidota</taxon>
        <taxon>Flavobacteriia</taxon>
        <taxon>Flavobacteriales</taxon>
        <taxon>Flavobacteriaceae</taxon>
        <taxon>Flavobacterium</taxon>
    </lineage>
</organism>
<dbReference type="SUPFAM" id="SSF51011">
    <property type="entry name" value="Glycosyl hydrolase domain"/>
    <property type="match status" value="1"/>
</dbReference>
<dbReference type="Gene3D" id="3.20.20.80">
    <property type="entry name" value="Glycosidases"/>
    <property type="match status" value="1"/>
</dbReference>
<dbReference type="Pfam" id="PF01055">
    <property type="entry name" value="Glyco_hydro_31_2nd"/>
    <property type="match status" value="1"/>
</dbReference>
<keyword evidence="5" id="KW-0732">Signal</keyword>
<keyword evidence="9" id="KW-1185">Reference proteome</keyword>
<proteinExistence type="inferred from homology"/>
<dbReference type="EMBL" id="QWDM01000022">
    <property type="protein sequence ID" value="RUT67973.1"/>
    <property type="molecule type" value="Genomic_DNA"/>
</dbReference>
<dbReference type="Proteomes" id="UP000288102">
    <property type="component" value="Unassembled WGS sequence"/>
</dbReference>
<comment type="caution">
    <text evidence="8">The sequence shown here is derived from an EMBL/GenBank/DDBJ whole genome shotgun (WGS) entry which is preliminary data.</text>
</comment>
<dbReference type="InterPro" id="IPR000322">
    <property type="entry name" value="Glyco_hydro_31_TIM"/>
</dbReference>
<comment type="similarity">
    <text evidence="1 4">Belongs to the glycosyl hydrolase 31 family.</text>
</comment>
<dbReference type="GO" id="GO:0005975">
    <property type="term" value="P:carbohydrate metabolic process"/>
    <property type="evidence" value="ECO:0007669"/>
    <property type="project" value="InterPro"/>
</dbReference>
<evidence type="ECO:0000313" key="9">
    <source>
        <dbReference type="Proteomes" id="UP000288102"/>
    </source>
</evidence>
<dbReference type="RefSeq" id="WP_127340714.1">
    <property type="nucleotide sequence ID" value="NZ_QWDM01000022.1"/>
</dbReference>
<evidence type="ECO:0000256" key="3">
    <source>
        <dbReference type="ARBA" id="ARBA00023295"/>
    </source>
</evidence>
<evidence type="ECO:0000256" key="5">
    <source>
        <dbReference type="SAM" id="SignalP"/>
    </source>
</evidence>
<feature type="chain" id="PRO_5019012552" evidence="5">
    <location>
        <begin position="20"/>
        <end position="540"/>
    </location>
</feature>
<keyword evidence="3 4" id="KW-0326">Glycosidase</keyword>
<dbReference type="SUPFAM" id="SSF51445">
    <property type="entry name" value="(Trans)glycosidases"/>
    <property type="match status" value="1"/>
</dbReference>
<dbReference type="PANTHER" id="PTHR43053">
    <property type="entry name" value="GLYCOSIDASE FAMILY 31"/>
    <property type="match status" value="1"/>
</dbReference>
<dbReference type="AlphaFoldDB" id="A0A434A0T0"/>
<sequence>MKKNALICLAFIFSLNLLAQENISEIKSISDEKWYGAYTAKAFCNTPLKDITFQPYGPNEKLNDLSVDNRGNQAAPLLISNKGRYVWSDQPFAFEFKDGDMTLHSNHEKINAATSGKTLRDAYLGAMKLYFPASGKMPNELMFKMPQYNMWIELNYNQDQPKILKYANDILANNFPSGVFMIDDIWSKDYGNFDFDPSKFSNPKAMVDELHSKGFKVMLWLTPFVSPDGKEFGHLAKNKAVVLKKDSTKPAIIKWWNGYSGCLDFTKPFAVDWLRSKLKGLQSTYSIDGFKFDAVDSDFYSKGSRVFPNDDTNTNGPIQAELFGKLGAEFDFNEFRAGWKNGNQPLAQRLQDKGYSWDELKLLIPDMVSAGLIGHPYTCPDMIGGGLLSNFENIDYSKFDQELMVRSAQIQALMPMMQFSVAPWRVLDEKHLVIVREAAQLHAKMGDHIVGLARKSAIDGEPIVRHLEYSFPNQGFESCDTQFMLGEKYLVAPMTVKGNSRSVKLPKGNWTDELGKKYKGGQTITIDVPLNRLPYFINNK</sequence>
<dbReference type="Gene3D" id="2.60.40.1180">
    <property type="entry name" value="Golgi alpha-mannosidase II"/>
    <property type="match status" value="1"/>
</dbReference>